<dbReference type="NCBIfam" id="TIGR00486">
    <property type="entry name" value="YbgI_SA1388"/>
    <property type="match status" value="1"/>
</dbReference>
<reference evidence="3 4" key="2">
    <citation type="submission" date="2024-09" db="EMBL/GenBank/DDBJ databases">
        <title>Draft genome sequence of Candidatus Magnetaquicoccaceae bacterium FCR-1.</title>
        <authorList>
            <person name="Shimoshige H."/>
            <person name="Shimamura S."/>
            <person name="Taoka A."/>
            <person name="Kobayashi H."/>
            <person name="Maekawa T."/>
        </authorList>
    </citation>
    <scope>NUCLEOTIDE SEQUENCE [LARGE SCALE GENOMIC DNA]</scope>
    <source>
        <strain evidence="3 4">FCR-1</strain>
    </source>
</reference>
<gene>
    <name evidence="3" type="ORF">SIID45300_02920</name>
</gene>
<sequence>MISLIEVERFLAETLQVTSIADYTPNGVQVRGREKVRRVIGGVSACMDLFRAADAKAADLILVHHGMFWNKDSRVVQGNLKTRLTFLLERDLTLMAYHLPIDKHVEYGNNAMILKKFNLKPTVPFGFYQGSHLSSIGESDHEESIENFVIRVREILGGEPLVLPFGPERIRRVAVCSGGAPELVREAKDLGADLFLTGEPSEPIYHFAREEGIHVIAAGHHRTEKFGVQEVGALLGRRFGLEFEFIDIPNPI</sequence>
<evidence type="ECO:0000313" key="3">
    <source>
        <dbReference type="EMBL" id="GAB0058569.1"/>
    </source>
</evidence>
<dbReference type="PANTHER" id="PTHR13799:SF14">
    <property type="entry name" value="GTP CYCLOHYDROLASE 1 TYPE 2 HOMOLOG"/>
    <property type="match status" value="1"/>
</dbReference>
<name>A0ABQ0CCG8_9PROT</name>
<dbReference type="RefSeq" id="WP_420906289.1">
    <property type="nucleotide sequence ID" value="NZ_BAAFGK010000005.1"/>
</dbReference>
<evidence type="ECO:0000313" key="4">
    <source>
        <dbReference type="Proteomes" id="UP001628193"/>
    </source>
</evidence>
<comment type="similarity">
    <text evidence="1">Belongs to the GTP cyclohydrolase I type 2/NIF3 family.</text>
</comment>
<proteinExistence type="inferred from homology"/>
<dbReference type="EMBL" id="BAAFGK010000005">
    <property type="protein sequence ID" value="GAB0058569.1"/>
    <property type="molecule type" value="Genomic_DNA"/>
</dbReference>
<evidence type="ECO:0000256" key="2">
    <source>
        <dbReference type="ARBA" id="ARBA00022723"/>
    </source>
</evidence>
<dbReference type="Gene3D" id="3.40.1390.30">
    <property type="entry name" value="NIF3 (NGG1p interacting factor 3)-like"/>
    <property type="match status" value="2"/>
</dbReference>
<reference evidence="3 4" key="1">
    <citation type="submission" date="2024-05" db="EMBL/GenBank/DDBJ databases">
        <authorList>
            <consortium name="Candidatus Magnetaquicoccaceae bacterium FCR-1 genome sequencing consortium"/>
            <person name="Shimoshige H."/>
            <person name="Shimamura S."/>
            <person name="Taoka A."/>
            <person name="Kobayashi H."/>
            <person name="Maekawa T."/>
        </authorList>
    </citation>
    <scope>NUCLEOTIDE SEQUENCE [LARGE SCALE GENOMIC DNA]</scope>
    <source>
        <strain evidence="3 4">FCR-1</strain>
    </source>
</reference>
<dbReference type="Pfam" id="PF01784">
    <property type="entry name" value="DUF34_NIF3"/>
    <property type="match status" value="1"/>
</dbReference>
<organism evidence="3 4">
    <name type="scientific">Candidatus Magnetaquiglobus chichijimensis</name>
    <dbReference type="NCBI Taxonomy" id="3141448"/>
    <lineage>
        <taxon>Bacteria</taxon>
        <taxon>Pseudomonadati</taxon>
        <taxon>Pseudomonadota</taxon>
        <taxon>Magnetococcia</taxon>
        <taxon>Magnetococcales</taxon>
        <taxon>Candidatus Magnetaquicoccaceae</taxon>
        <taxon>Candidatus Magnetaquiglobus</taxon>
    </lineage>
</organism>
<evidence type="ECO:0000256" key="1">
    <source>
        <dbReference type="ARBA" id="ARBA00006964"/>
    </source>
</evidence>
<keyword evidence="2" id="KW-0479">Metal-binding</keyword>
<accession>A0ABQ0CCG8</accession>
<dbReference type="SUPFAM" id="SSF102705">
    <property type="entry name" value="NIF3 (NGG1p interacting factor 3)-like"/>
    <property type="match status" value="1"/>
</dbReference>
<dbReference type="PANTHER" id="PTHR13799">
    <property type="entry name" value="NGG1 INTERACTING FACTOR 3"/>
    <property type="match status" value="1"/>
</dbReference>
<dbReference type="InterPro" id="IPR002678">
    <property type="entry name" value="DUF34/NIF3"/>
</dbReference>
<dbReference type="Proteomes" id="UP001628193">
    <property type="component" value="Unassembled WGS sequence"/>
</dbReference>
<dbReference type="InterPro" id="IPR036069">
    <property type="entry name" value="DUF34/NIF3_sf"/>
</dbReference>
<comment type="caution">
    <text evidence="3">The sequence shown here is derived from an EMBL/GenBank/DDBJ whole genome shotgun (WGS) entry which is preliminary data.</text>
</comment>
<keyword evidence="4" id="KW-1185">Reference proteome</keyword>
<protein>
    <submittedName>
        <fullName evidence="3">GTP cyclohydrolase 1 type 2</fullName>
    </submittedName>
</protein>